<dbReference type="SUPFAM" id="SSF81296">
    <property type="entry name" value="E set domains"/>
    <property type="match status" value="1"/>
</dbReference>
<dbReference type="EMBL" id="JACHZG010000001">
    <property type="protein sequence ID" value="MBB3327023.1"/>
    <property type="molecule type" value="Genomic_DNA"/>
</dbReference>
<protein>
    <submittedName>
        <fullName evidence="9">Sulfite oxidase</fullName>
        <ecNumber evidence="9">1.8.3.1</ecNumber>
    </submittedName>
</protein>
<dbReference type="AlphaFoldDB" id="A0A7W5P715"/>
<dbReference type="Pfam" id="PF00174">
    <property type="entry name" value="Oxidored_molyb"/>
    <property type="match status" value="1"/>
</dbReference>
<dbReference type="Gene3D" id="2.60.40.650">
    <property type="match status" value="1"/>
</dbReference>
<dbReference type="InterPro" id="IPR008335">
    <property type="entry name" value="Mopterin_OxRdtase_euk"/>
</dbReference>
<dbReference type="PRINTS" id="PR00407">
    <property type="entry name" value="EUMOPTERIN"/>
</dbReference>
<dbReference type="PROSITE" id="PS00559">
    <property type="entry name" value="MOLYBDOPTERIN_EUK"/>
    <property type="match status" value="1"/>
</dbReference>
<evidence type="ECO:0000259" key="7">
    <source>
        <dbReference type="Pfam" id="PF00174"/>
    </source>
</evidence>
<dbReference type="GO" id="GO:0043546">
    <property type="term" value="F:molybdopterin cofactor binding"/>
    <property type="evidence" value="ECO:0007669"/>
    <property type="project" value="InterPro"/>
</dbReference>
<feature type="domain" description="Moybdenum cofactor oxidoreductase dimerisation" evidence="8">
    <location>
        <begin position="247"/>
        <end position="361"/>
    </location>
</feature>
<evidence type="ECO:0000259" key="8">
    <source>
        <dbReference type="Pfam" id="PF03404"/>
    </source>
</evidence>
<evidence type="ECO:0000256" key="3">
    <source>
        <dbReference type="ARBA" id="ARBA00022617"/>
    </source>
</evidence>
<evidence type="ECO:0000256" key="4">
    <source>
        <dbReference type="ARBA" id="ARBA00022723"/>
    </source>
</evidence>
<sequence>MSWGKRAEMIVHEQDPYNAEPPPGLLADAFITPTDVFYSRNHGPIPDLDPETWSLRVDGQVSRPLTLTLDQLQAFEHVTLSATLQCAGNRRADLIRVRDIPGEHPWGRAATSTATWTGVRLRDVLDAAGLDPTLTDGHVAFDAPDVSPIADPPQPYGGSVPLTKARGPEVLLAWAMNGEPLTQVHGAPVRVVVPGYIGARSVKWVQHVTVQPGPSDNYFQATAYRIVPPDADPKHAGPADGISLGPVPVNAAILTPADSSHPPAGRTHISGYAYAGGDRTVARVDVSADDGATWTQAELTHSDDRWTWTTWTLDLDLDLEPGRHVLAVRAWDNTGAQQPQSPEAVWNPKGYANTSWDRLQLDVV</sequence>
<dbReference type="EC" id="1.8.3.1" evidence="9"/>
<dbReference type="InterPro" id="IPR000572">
    <property type="entry name" value="OxRdtase_Mopterin-bd_dom"/>
</dbReference>
<dbReference type="InterPro" id="IPR005066">
    <property type="entry name" value="MoCF_OxRdtse_dimer"/>
</dbReference>
<dbReference type="PANTHER" id="PTHR19372">
    <property type="entry name" value="SULFITE REDUCTASE"/>
    <property type="match status" value="1"/>
</dbReference>
<keyword evidence="6" id="KW-0408">Iron</keyword>
<dbReference type="RefSeq" id="WP_198423339.1">
    <property type="nucleotide sequence ID" value="NZ_JACHZG010000001.1"/>
</dbReference>
<dbReference type="SUPFAM" id="SSF56524">
    <property type="entry name" value="Oxidoreductase molybdopterin-binding domain"/>
    <property type="match status" value="1"/>
</dbReference>
<dbReference type="GO" id="GO:0030151">
    <property type="term" value="F:molybdenum ion binding"/>
    <property type="evidence" value="ECO:0007669"/>
    <property type="project" value="InterPro"/>
</dbReference>
<evidence type="ECO:0000256" key="1">
    <source>
        <dbReference type="ARBA" id="ARBA00001924"/>
    </source>
</evidence>
<dbReference type="PANTHER" id="PTHR19372:SF7">
    <property type="entry name" value="SULFITE OXIDASE, MITOCHONDRIAL"/>
    <property type="match status" value="1"/>
</dbReference>
<accession>A0A7W5P715</accession>
<keyword evidence="3" id="KW-0349">Heme</keyword>
<name>A0A7W5P715_9ACTN</name>
<keyword evidence="2" id="KW-0500">Molybdenum</keyword>
<dbReference type="InterPro" id="IPR036374">
    <property type="entry name" value="OxRdtase_Mopterin-bd_sf"/>
</dbReference>
<feature type="domain" description="Oxidoreductase molybdopterin-binding" evidence="7">
    <location>
        <begin position="42"/>
        <end position="218"/>
    </location>
</feature>
<evidence type="ECO:0000313" key="9">
    <source>
        <dbReference type="EMBL" id="MBB3327023.1"/>
    </source>
</evidence>
<dbReference type="GO" id="GO:0006790">
    <property type="term" value="P:sulfur compound metabolic process"/>
    <property type="evidence" value="ECO:0007669"/>
    <property type="project" value="TreeGrafter"/>
</dbReference>
<dbReference type="InterPro" id="IPR014756">
    <property type="entry name" value="Ig_E-set"/>
</dbReference>
<dbReference type="GO" id="GO:0020037">
    <property type="term" value="F:heme binding"/>
    <property type="evidence" value="ECO:0007669"/>
    <property type="project" value="TreeGrafter"/>
</dbReference>
<gene>
    <name evidence="9" type="ORF">FHX39_001967</name>
</gene>
<keyword evidence="5 9" id="KW-0560">Oxidoreductase</keyword>
<evidence type="ECO:0000256" key="5">
    <source>
        <dbReference type="ARBA" id="ARBA00023002"/>
    </source>
</evidence>
<keyword evidence="4" id="KW-0479">Metal-binding</keyword>
<evidence type="ECO:0000313" key="10">
    <source>
        <dbReference type="Proteomes" id="UP000565572"/>
    </source>
</evidence>
<dbReference type="Proteomes" id="UP000565572">
    <property type="component" value="Unassembled WGS sequence"/>
</dbReference>
<dbReference type="FunFam" id="3.90.420.10:FF:000002">
    <property type="entry name" value="sulfite oxidase, mitochondrial"/>
    <property type="match status" value="1"/>
</dbReference>
<reference evidence="9 10" key="1">
    <citation type="submission" date="2020-08" db="EMBL/GenBank/DDBJ databases">
        <title>Sequencing the genomes of 1000 actinobacteria strains.</title>
        <authorList>
            <person name="Klenk H.-P."/>
        </authorList>
    </citation>
    <scope>NUCLEOTIDE SEQUENCE [LARGE SCALE GENOMIC DNA]</scope>
    <source>
        <strain evidence="9 10">DSM 11053</strain>
    </source>
</reference>
<comment type="caution">
    <text evidence="9">The sequence shown here is derived from an EMBL/GenBank/DDBJ whole genome shotgun (WGS) entry which is preliminary data.</text>
</comment>
<organism evidence="9 10">
    <name type="scientific">Microlunatus antarcticus</name>
    <dbReference type="NCBI Taxonomy" id="53388"/>
    <lineage>
        <taxon>Bacteria</taxon>
        <taxon>Bacillati</taxon>
        <taxon>Actinomycetota</taxon>
        <taxon>Actinomycetes</taxon>
        <taxon>Propionibacteriales</taxon>
        <taxon>Propionibacteriaceae</taxon>
        <taxon>Microlunatus</taxon>
    </lineage>
</organism>
<dbReference type="GO" id="GO:0008482">
    <property type="term" value="F:sulfite oxidase activity"/>
    <property type="evidence" value="ECO:0007669"/>
    <property type="project" value="UniProtKB-EC"/>
</dbReference>
<comment type="cofactor">
    <cofactor evidence="1">
        <name>Mo-molybdopterin</name>
        <dbReference type="ChEBI" id="CHEBI:71302"/>
    </cofactor>
</comment>
<keyword evidence="10" id="KW-1185">Reference proteome</keyword>
<dbReference type="InterPro" id="IPR022407">
    <property type="entry name" value="OxRdtase_Mopterin_BS"/>
</dbReference>
<evidence type="ECO:0000256" key="6">
    <source>
        <dbReference type="ARBA" id="ARBA00023004"/>
    </source>
</evidence>
<evidence type="ECO:0000256" key="2">
    <source>
        <dbReference type="ARBA" id="ARBA00022505"/>
    </source>
</evidence>
<dbReference type="Pfam" id="PF03404">
    <property type="entry name" value="Mo-co_dimer"/>
    <property type="match status" value="1"/>
</dbReference>
<proteinExistence type="predicted"/>
<dbReference type="CDD" id="cd02110">
    <property type="entry name" value="SO_family_Moco_dimer"/>
    <property type="match status" value="1"/>
</dbReference>
<dbReference type="Gene3D" id="3.90.420.10">
    <property type="entry name" value="Oxidoreductase, molybdopterin-binding domain"/>
    <property type="match status" value="1"/>
</dbReference>